<gene>
    <name evidence="2" type="ORF">DM02DRAFT_611623</name>
</gene>
<accession>A0A2V1E547</accession>
<protein>
    <submittedName>
        <fullName evidence="2">Uncharacterized protein</fullName>
    </submittedName>
</protein>
<name>A0A2V1E547_9PLEO</name>
<dbReference type="EMBL" id="KZ805322">
    <property type="protein sequence ID" value="PVI04370.1"/>
    <property type="molecule type" value="Genomic_DNA"/>
</dbReference>
<evidence type="ECO:0000313" key="2">
    <source>
        <dbReference type="EMBL" id="PVI04370.1"/>
    </source>
</evidence>
<sequence>MANLFKGTIELIGTLIGTYPPRVQPFRPNRVDSTPNLIKYHDPSNGPKPRPQETTELLPLRTLVGFLSPLDDFSMEQTNAHYEEIDTIPAAAVEQKSEFKTMTHWYLIHPLQPTQVRALSSRVLEDLKLWIQDSEDKYIGTCKLVRGFQDVRTETLEGIQKELRRRGMEGQVGDEEGYLGKWEEVDEDGQLIEKEEMTLSGSRNGLIMEWLSSTNGSTTLTAEGLAAADEMAMCMVEEARKMEEAMEWDEVEHEDAMDAMEYEDAVEYPEANCSGEF</sequence>
<dbReference type="AlphaFoldDB" id="A0A2V1E547"/>
<keyword evidence="3" id="KW-1185">Reference proteome</keyword>
<dbReference type="OrthoDB" id="3684248at2759"/>
<dbReference type="Proteomes" id="UP000244855">
    <property type="component" value="Unassembled WGS sequence"/>
</dbReference>
<evidence type="ECO:0000313" key="3">
    <source>
        <dbReference type="Proteomes" id="UP000244855"/>
    </source>
</evidence>
<evidence type="ECO:0000256" key="1">
    <source>
        <dbReference type="SAM" id="MobiDB-lite"/>
    </source>
</evidence>
<reference evidence="2 3" key="1">
    <citation type="journal article" date="2018" name="Sci. Rep.">
        <title>Comparative genomics provides insights into the lifestyle and reveals functional heterogeneity of dark septate endophytic fungi.</title>
        <authorList>
            <person name="Knapp D.G."/>
            <person name="Nemeth J.B."/>
            <person name="Barry K."/>
            <person name="Hainaut M."/>
            <person name="Henrissat B."/>
            <person name="Johnson J."/>
            <person name="Kuo A."/>
            <person name="Lim J.H.P."/>
            <person name="Lipzen A."/>
            <person name="Nolan M."/>
            <person name="Ohm R.A."/>
            <person name="Tamas L."/>
            <person name="Grigoriev I.V."/>
            <person name="Spatafora J.W."/>
            <person name="Nagy L.G."/>
            <person name="Kovacs G.M."/>
        </authorList>
    </citation>
    <scope>NUCLEOTIDE SEQUENCE [LARGE SCALE GENOMIC DNA]</scope>
    <source>
        <strain evidence="2 3">DSE2036</strain>
    </source>
</reference>
<organism evidence="2 3">
    <name type="scientific">Periconia macrospinosa</name>
    <dbReference type="NCBI Taxonomy" id="97972"/>
    <lineage>
        <taxon>Eukaryota</taxon>
        <taxon>Fungi</taxon>
        <taxon>Dikarya</taxon>
        <taxon>Ascomycota</taxon>
        <taxon>Pezizomycotina</taxon>
        <taxon>Dothideomycetes</taxon>
        <taxon>Pleosporomycetidae</taxon>
        <taxon>Pleosporales</taxon>
        <taxon>Massarineae</taxon>
        <taxon>Periconiaceae</taxon>
        <taxon>Periconia</taxon>
    </lineage>
</organism>
<feature type="region of interest" description="Disordered" evidence="1">
    <location>
        <begin position="26"/>
        <end position="53"/>
    </location>
</feature>
<proteinExistence type="predicted"/>